<dbReference type="AlphaFoldDB" id="A0A381Z9B8"/>
<dbReference type="EMBL" id="UINC01020355">
    <property type="protein sequence ID" value="SVA85561.1"/>
    <property type="molecule type" value="Genomic_DNA"/>
</dbReference>
<evidence type="ECO:0000313" key="1">
    <source>
        <dbReference type="EMBL" id="SVA85561.1"/>
    </source>
</evidence>
<accession>A0A381Z9B8</accession>
<proteinExistence type="predicted"/>
<name>A0A381Z9B8_9ZZZZ</name>
<organism evidence="1">
    <name type="scientific">marine metagenome</name>
    <dbReference type="NCBI Taxonomy" id="408172"/>
    <lineage>
        <taxon>unclassified sequences</taxon>
        <taxon>metagenomes</taxon>
        <taxon>ecological metagenomes</taxon>
    </lineage>
</organism>
<protein>
    <submittedName>
        <fullName evidence="1">Uncharacterized protein</fullName>
    </submittedName>
</protein>
<sequence length="36" mass="4039">MFCGAYNSLETDIVLARRRCLDSPAPDAPFVRREAP</sequence>
<gene>
    <name evidence="1" type="ORF">METZ01_LOCUS138415</name>
</gene>
<reference evidence="1" key="1">
    <citation type="submission" date="2018-05" db="EMBL/GenBank/DDBJ databases">
        <authorList>
            <person name="Lanie J.A."/>
            <person name="Ng W.-L."/>
            <person name="Kazmierczak K.M."/>
            <person name="Andrzejewski T.M."/>
            <person name="Davidsen T.M."/>
            <person name="Wayne K.J."/>
            <person name="Tettelin H."/>
            <person name="Glass J.I."/>
            <person name="Rusch D."/>
            <person name="Podicherti R."/>
            <person name="Tsui H.-C.T."/>
            <person name="Winkler M.E."/>
        </authorList>
    </citation>
    <scope>NUCLEOTIDE SEQUENCE</scope>
</reference>